<evidence type="ECO:0000313" key="3">
    <source>
        <dbReference type="EMBL" id="MED5020680.1"/>
    </source>
</evidence>
<proteinExistence type="predicted"/>
<dbReference type="EMBL" id="JARTLD010000075">
    <property type="protein sequence ID" value="MED5020680.1"/>
    <property type="molecule type" value="Genomic_DNA"/>
</dbReference>
<name>A0ABU6Q0M2_9BACL</name>
<feature type="domain" description="Beta-galactosidase C-terminal" evidence="2">
    <location>
        <begin position="76"/>
        <end position="133"/>
    </location>
</feature>
<protein>
    <submittedName>
        <fullName evidence="3">Beta-galactosidase trimerization domain-containing protein</fullName>
    </submittedName>
</protein>
<evidence type="ECO:0000259" key="1">
    <source>
        <dbReference type="Pfam" id="PF08532"/>
    </source>
</evidence>
<feature type="domain" description="Beta-galactosidase trimerisation" evidence="1">
    <location>
        <begin position="4"/>
        <end position="65"/>
    </location>
</feature>
<comment type="caution">
    <text evidence="3">The sequence shown here is derived from an EMBL/GenBank/DDBJ whole genome shotgun (WGS) entry which is preliminary data.</text>
</comment>
<dbReference type="Pfam" id="PF08533">
    <property type="entry name" value="Glyco_hydro_42C"/>
    <property type="match status" value="1"/>
</dbReference>
<dbReference type="Gene3D" id="2.60.40.1180">
    <property type="entry name" value="Golgi alpha-mannosidase II"/>
    <property type="match status" value="1"/>
</dbReference>
<dbReference type="Proteomes" id="UP001343257">
    <property type="component" value="Unassembled WGS sequence"/>
</dbReference>
<dbReference type="PANTHER" id="PTHR36447">
    <property type="entry name" value="BETA-GALACTOSIDASE GANA"/>
    <property type="match status" value="1"/>
</dbReference>
<accession>A0ABU6Q0M2</accession>
<dbReference type="InterPro" id="IPR013739">
    <property type="entry name" value="Beta_galactosidase_C"/>
</dbReference>
<keyword evidence="4" id="KW-1185">Reference proteome</keyword>
<dbReference type="InterPro" id="IPR013738">
    <property type="entry name" value="Beta_galactosidase_Trimer"/>
</dbReference>
<dbReference type="InterPro" id="IPR029062">
    <property type="entry name" value="Class_I_gatase-like"/>
</dbReference>
<reference evidence="3 4" key="1">
    <citation type="submission" date="2023-03" db="EMBL/GenBank/DDBJ databases">
        <title>Bacillus Genome Sequencing.</title>
        <authorList>
            <person name="Dunlap C."/>
        </authorList>
    </citation>
    <scope>NUCLEOTIDE SEQUENCE [LARGE SCALE GENOMIC DNA]</scope>
    <source>
        <strain evidence="3 4">NRS-52</strain>
    </source>
</reference>
<gene>
    <name evidence="3" type="ORF">P9847_25810</name>
</gene>
<dbReference type="InterPro" id="IPR013780">
    <property type="entry name" value="Glyco_hydro_b"/>
</dbReference>
<evidence type="ECO:0000313" key="4">
    <source>
        <dbReference type="Proteomes" id="UP001343257"/>
    </source>
</evidence>
<dbReference type="Gene3D" id="3.40.50.880">
    <property type="match status" value="1"/>
</dbReference>
<dbReference type="InterPro" id="IPR003476">
    <property type="entry name" value="Glyco_hydro_42"/>
</dbReference>
<dbReference type="Pfam" id="PF08532">
    <property type="entry name" value="Glyco_hydro_42M"/>
    <property type="match status" value="1"/>
</dbReference>
<sequence>MQNSCKFNHTEGAEVLAEYREDFYAGRPALTVNAFGKGKAYYLAARAKEPFYADFYGQLIQEAGVSRVIDTELPSGVTAQMHTDGENDYVFLLNFSGQALEIGLAGQAFTDLFSGRAEQAAVHLDVHGLRLLKRAKAGRS</sequence>
<dbReference type="PANTHER" id="PTHR36447:SF1">
    <property type="entry name" value="BETA-GALACTOSIDASE GANA"/>
    <property type="match status" value="1"/>
</dbReference>
<evidence type="ECO:0000259" key="2">
    <source>
        <dbReference type="Pfam" id="PF08533"/>
    </source>
</evidence>
<organism evidence="3 4">
    <name type="scientific">Paenibacillus chibensis</name>
    <dbReference type="NCBI Taxonomy" id="59846"/>
    <lineage>
        <taxon>Bacteria</taxon>
        <taxon>Bacillati</taxon>
        <taxon>Bacillota</taxon>
        <taxon>Bacilli</taxon>
        <taxon>Bacillales</taxon>
        <taxon>Paenibacillaceae</taxon>
        <taxon>Paenibacillus</taxon>
    </lineage>
</organism>
<dbReference type="SUPFAM" id="SSF52317">
    <property type="entry name" value="Class I glutamine amidotransferase-like"/>
    <property type="match status" value="1"/>
</dbReference>